<protein>
    <submittedName>
        <fullName evidence="1">Uncharacterized protein</fullName>
    </submittedName>
</protein>
<comment type="caution">
    <text evidence="1">The sequence shown here is derived from an EMBL/GenBank/DDBJ whole genome shotgun (WGS) entry which is preliminary data.</text>
</comment>
<sequence length="222" mass="24836">MSNCTYWLGHGTGCLRSHSLPVKSACDWFLGRSGRGVLSFLPVLERVWIGKDRGLVLHIPPLASPSPCSLSLHPSFLPPGPPVSGWINPPGPSSHSPFDYPHFTVPSCELSAEERKQYRSETAQGNFSLLGVEDRICQCSHRQFKFGRAKENLYIRVKSTPLVQRSSELLRVRENPRDFWDPSLNGPVINLERSLKADELIRTATQLRSLPLFVCPVSPFMS</sequence>
<accession>A0ABR3MSC3</accession>
<reference evidence="1 2" key="1">
    <citation type="submission" date="2023-09" db="EMBL/GenBank/DDBJ databases">
        <authorList>
            <person name="Wang M."/>
        </authorList>
    </citation>
    <scope>NUCLEOTIDE SEQUENCE [LARGE SCALE GENOMIC DNA]</scope>
    <source>
        <strain evidence="1">GT-2023</strain>
        <tissue evidence="1">Liver</tissue>
    </source>
</reference>
<organism evidence="1 2">
    <name type="scientific">Cirrhinus molitorella</name>
    <name type="common">mud carp</name>
    <dbReference type="NCBI Taxonomy" id="172907"/>
    <lineage>
        <taxon>Eukaryota</taxon>
        <taxon>Metazoa</taxon>
        <taxon>Chordata</taxon>
        <taxon>Craniata</taxon>
        <taxon>Vertebrata</taxon>
        <taxon>Euteleostomi</taxon>
        <taxon>Actinopterygii</taxon>
        <taxon>Neopterygii</taxon>
        <taxon>Teleostei</taxon>
        <taxon>Ostariophysi</taxon>
        <taxon>Cypriniformes</taxon>
        <taxon>Cyprinidae</taxon>
        <taxon>Labeoninae</taxon>
        <taxon>Labeonini</taxon>
        <taxon>Cirrhinus</taxon>
    </lineage>
</organism>
<keyword evidence="2" id="KW-1185">Reference proteome</keyword>
<proteinExistence type="predicted"/>
<gene>
    <name evidence="1" type="ORF">QQF64_032889</name>
</gene>
<name>A0ABR3MSC3_9TELE</name>
<dbReference type="EMBL" id="JAYMGO010000009">
    <property type="protein sequence ID" value="KAL1267526.1"/>
    <property type="molecule type" value="Genomic_DNA"/>
</dbReference>
<evidence type="ECO:0000313" key="1">
    <source>
        <dbReference type="EMBL" id="KAL1267526.1"/>
    </source>
</evidence>
<evidence type="ECO:0000313" key="2">
    <source>
        <dbReference type="Proteomes" id="UP001558613"/>
    </source>
</evidence>
<dbReference type="Proteomes" id="UP001558613">
    <property type="component" value="Unassembled WGS sequence"/>
</dbReference>